<dbReference type="Gene3D" id="3.20.20.480">
    <property type="entry name" value="Trimethylamine methyltransferase-like"/>
    <property type="match status" value="1"/>
</dbReference>
<dbReference type="OrthoDB" id="5713681at2"/>
<evidence type="ECO:0000256" key="3">
    <source>
        <dbReference type="ARBA" id="ARBA00022679"/>
    </source>
</evidence>
<proteinExistence type="inferred from homology"/>
<keyword evidence="7" id="KW-1185">Reference proteome</keyword>
<name>A0A3P1SK24_9GAMM</name>
<protein>
    <recommendedName>
        <fullName evidence="4">Methyltransferase</fullName>
        <ecNumber evidence="4">2.1.1.-</ecNumber>
    </recommendedName>
</protein>
<evidence type="ECO:0000256" key="2">
    <source>
        <dbReference type="ARBA" id="ARBA00022603"/>
    </source>
</evidence>
<evidence type="ECO:0000313" key="7">
    <source>
        <dbReference type="Proteomes" id="UP000267535"/>
    </source>
</evidence>
<keyword evidence="2 6" id="KW-0489">Methyltransferase</keyword>
<evidence type="ECO:0000256" key="5">
    <source>
        <dbReference type="SAM" id="MobiDB-lite"/>
    </source>
</evidence>
<dbReference type="GO" id="GO:0032259">
    <property type="term" value="P:methylation"/>
    <property type="evidence" value="ECO:0007669"/>
    <property type="project" value="UniProtKB-KW"/>
</dbReference>
<evidence type="ECO:0000313" key="6">
    <source>
        <dbReference type="EMBL" id="RRC97095.1"/>
    </source>
</evidence>
<keyword evidence="3 4" id="KW-0808">Transferase</keyword>
<gene>
    <name evidence="6" type="ORF">EHS89_19275</name>
</gene>
<dbReference type="PIRSF" id="PIRSF037567">
    <property type="entry name" value="MTTB_MeTrfase"/>
    <property type="match status" value="1"/>
</dbReference>
<dbReference type="GO" id="GO:0008168">
    <property type="term" value="F:methyltransferase activity"/>
    <property type="evidence" value="ECO:0007669"/>
    <property type="project" value="UniProtKB-KW"/>
</dbReference>
<comment type="caution">
    <text evidence="6">The sequence shown here is derived from an EMBL/GenBank/DDBJ whole genome shotgun (WGS) entry which is preliminary data.</text>
</comment>
<reference evidence="6 7" key="1">
    <citation type="submission" date="2018-11" db="EMBL/GenBank/DDBJ databases">
        <title>The draft genome sequence of Amphritea balenae JAMM 1525T.</title>
        <authorList>
            <person name="Fang Z."/>
            <person name="Zhang Y."/>
            <person name="Han X."/>
        </authorList>
    </citation>
    <scope>NUCLEOTIDE SEQUENCE [LARGE SCALE GENOMIC DNA]</scope>
    <source>
        <strain evidence="6 7">JAMM 1525</strain>
    </source>
</reference>
<dbReference type="Proteomes" id="UP000267535">
    <property type="component" value="Unassembled WGS sequence"/>
</dbReference>
<evidence type="ECO:0000256" key="1">
    <source>
        <dbReference type="ARBA" id="ARBA00007137"/>
    </source>
</evidence>
<feature type="compositionally biased region" description="Low complexity" evidence="5">
    <location>
        <begin position="19"/>
        <end position="28"/>
    </location>
</feature>
<dbReference type="Pfam" id="PF06253">
    <property type="entry name" value="MTTB"/>
    <property type="match status" value="1"/>
</dbReference>
<feature type="compositionally biased region" description="Basic residues" evidence="5">
    <location>
        <begin position="9"/>
        <end position="18"/>
    </location>
</feature>
<dbReference type="InterPro" id="IPR038601">
    <property type="entry name" value="MttB-like_sf"/>
</dbReference>
<dbReference type="GO" id="GO:0015948">
    <property type="term" value="P:methanogenesis"/>
    <property type="evidence" value="ECO:0007669"/>
    <property type="project" value="UniProtKB-UniRule"/>
</dbReference>
<accession>A0A3P1SK24</accession>
<dbReference type="AlphaFoldDB" id="A0A3P1SK24"/>
<comment type="similarity">
    <text evidence="1 4">Belongs to the trimethylamine methyltransferase family.</text>
</comment>
<dbReference type="InterPro" id="IPR010426">
    <property type="entry name" value="MTTB_MeTrfase"/>
</dbReference>
<evidence type="ECO:0000256" key="4">
    <source>
        <dbReference type="PIRNR" id="PIRNR037567"/>
    </source>
</evidence>
<feature type="region of interest" description="Disordered" evidence="5">
    <location>
        <begin position="1"/>
        <end position="28"/>
    </location>
</feature>
<dbReference type="EC" id="2.1.1.-" evidence="4"/>
<dbReference type="RefSeq" id="WP_124927806.1">
    <property type="nucleotide sequence ID" value="NZ_BMOH01000003.1"/>
</dbReference>
<organism evidence="6 7">
    <name type="scientific">Amphritea balenae</name>
    <dbReference type="NCBI Taxonomy" id="452629"/>
    <lineage>
        <taxon>Bacteria</taxon>
        <taxon>Pseudomonadati</taxon>
        <taxon>Pseudomonadota</taxon>
        <taxon>Gammaproteobacteria</taxon>
        <taxon>Oceanospirillales</taxon>
        <taxon>Oceanospirillaceae</taxon>
        <taxon>Amphritea</taxon>
    </lineage>
</organism>
<dbReference type="EMBL" id="RQXV01000014">
    <property type="protein sequence ID" value="RRC97095.1"/>
    <property type="molecule type" value="Genomic_DNA"/>
</dbReference>
<sequence length="523" mass="56878">MSDTEAPVRSRRSRRGRAGRQAAGTQAADTSVPYITRNIPYYEVLDDDGLSLIENNAETILEEVGIEFRDDEEALQIWRDAGADVQGQLVKFPRGMCRSLIQTSAPREYTQHARNPARNVRIGGKNTVFVPAYGCPFVYDMDKGRRYATIEDFQNFVKLAYMSPSLHHSGGTICEPVDLPVNKRHFDMLYAHMKYSDKAFMGSVTAPERAEDTVEMCKILFGDNYIDEETGKPKTIVTSLINANSPMTFDDTMLGAAKVYARNNQACVVTPFILAGAMSPVTVAGTAAQSLAEAMAGMAFVQLVNPGAPVVMGSFASSISMQSGAPTFGTPEPALVLYIMANLARRLGVPFRSGGGFCAAKVPDAQAAGEAVSTLIPTALAGVNFALHTAGWQEGGLVMGYEKFVMDADNAGMMETLLKGVDLSENGQAMDAIKEVGPGNHFLGCAHTQANFKTAFYRSPLADNNSFEQWESEGSKSQEQRANAHWKKMLSEYQAPELDPAIDQALLDYMEQRKASFPDSNIS</sequence>